<accession>A9ISW6</accession>
<dbReference type="Pfam" id="PF13561">
    <property type="entry name" value="adh_short_C2"/>
    <property type="match status" value="1"/>
</dbReference>
<dbReference type="EC" id="1.-.-.-" evidence="3"/>
<reference evidence="3 4" key="1">
    <citation type="journal article" date="2008" name="BMC Genomics">
        <title>The missing link: Bordetella petrii is endowed with both the metabolic versatility of environmental bacteria and virulence traits of pathogenic Bordetellae.</title>
        <authorList>
            <person name="Gross R."/>
            <person name="Guzman C.A."/>
            <person name="Sebaihia M."/>
            <person name="Martins Dos Santos V.A."/>
            <person name="Pieper D.H."/>
            <person name="Koebnik R."/>
            <person name="Lechner M."/>
            <person name="Bartels D."/>
            <person name="Buhrmester J."/>
            <person name="Choudhuri J.V."/>
            <person name="Ebensen T."/>
            <person name="Gaigalat L."/>
            <person name="Herrmann S."/>
            <person name="Khachane A.N."/>
            <person name="Larisch C."/>
            <person name="Link S."/>
            <person name="Linke B."/>
            <person name="Meyer F."/>
            <person name="Mormann S."/>
            <person name="Nakunst D."/>
            <person name="Rueckert C."/>
            <person name="Schneiker-Bekel S."/>
            <person name="Schulze K."/>
            <person name="Vorhoelter F.J."/>
            <person name="Yevsa T."/>
            <person name="Engle J.T."/>
            <person name="Goldman W.E."/>
            <person name="Puehler A."/>
            <person name="Goebel U.B."/>
            <person name="Goesmann A."/>
            <person name="Bloecker H."/>
            <person name="Kaiser O."/>
            <person name="Martinez-Arias R."/>
        </authorList>
    </citation>
    <scope>NUCLEOTIDE SEQUENCE [LARGE SCALE GENOMIC DNA]</scope>
    <source>
        <strain evidence="4">ATCC BAA-461 / DSM 12804 / CCUG 43448 / CIP 107267 / Se-1111R</strain>
    </source>
</reference>
<protein>
    <submittedName>
        <fullName evidence="3">Gluconate 5-dehydrogenase</fullName>
        <ecNumber evidence="3">1.-.-.-</ecNumber>
    </submittedName>
</protein>
<dbReference type="InterPro" id="IPR002347">
    <property type="entry name" value="SDR_fam"/>
</dbReference>
<dbReference type="CDD" id="cd05233">
    <property type="entry name" value="SDR_c"/>
    <property type="match status" value="1"/>
</dbReference>
<evidence type="ECO:0000313" key="4">
    <source>
        <dbReference type="Proteomes" id="UP000001225"/>
    </source>
</evidence>
<dbReference type="FunFam" id="3.40.50.720:FF:000084">
    <property type="entry name" value="Short-chain dehydrogenase reductase"/>
    <property type="match status" value="1"/>
</dbReference>
<dbReference type="PANTHER" id="PTHR43639:SF1">
    <property type="entry name" value="SHORT-CHAIN DEHYDROGENASE_REDUCTASE FAMILY PROTEIN"/>
    <property type="match status" value="1"/>
</dbReference>
<keyword evidence="4" id="KW-1185">Reference proteome</keyword>
<sequence length="237" mass="25623">MSKDQKVAIVTGASQGLGAGIVESYRKRGFAVIANSRNLKPSSDADVVAVPGDIGNRDVAKQLVETAISRYGRVDTLINNAGIFIAKPFTQYTVEDMDRVFRTNLHGFFHVTQFALEQMLKQERGHIVQITTTLVRQAIAGLDVGLTMLTKGGLEAVTRGLAIEYAKQGIRVNAVAPGIINTPMHDPQAHDFLGGMHPMGRMGEIADIAKAVMYLEEADFVTGETLNVDGGQQAGRW</sequence>
<comment type="similarity">
    <text evidence="1">Belongs to the short-chain dehydrogenases/reductases (SDR) family.</text>
</comment>
<evidence type="ECO:0000256" key="1">
    <source>
        <dbReference type="ARBA" id="ARBA00006484"/>
    </source>
</evidence>
<keyword evidence="2 3" id="KW-0560">Oxidoreductase</keyword>
<name>A9ISW6_BORPD</name>
<proteinExistence type="inferred from homology"/>
<dbReference type="AlphaFoldDB" id="A9ISW6"/>
<organism evidence="3 4">
    <name type="scientific">Bordetella petrii (strain ATCC BAA-461 / DSM 12804 / CCUG 43448 / CIP 107267 / Se-1111R)</name>
    <dbReference type="NCBI Taxonomy" id="340100"/>
    <lineage>
        <taxon>Bacteria</taxon>
        <taxon>Pseudomonadati</taxon>
        <taxon>Pseudomonadota</taxon>
        <taxon>Betaproteobacteria</taxon>
        <taxon>Burkholderiales</taxon>
        <taxon>Alcaligenaceae</taxon>
        <taxon>Bordetella</taxon>
    </lineage>
</organism>
<dbReference type="PRINTS" id="PR00080">
    <property type="entry name" value="SDRFAMILY"/>
</dbReference>
<dbReference type="PANTHER" id="PTHR43639">
    <property type="entry name" value="OXIDOREDUCTASE, SHORT-CHAIN DEHYDROGENASE/REDUCTASE FAMILY (AFU_ORTHOLOGUE AFUA_5G02870)"/>
    <property type="match status" value="1"/>
</dbReference>
<dbReference type="EMBL" id="AM902716">
    <property type="protein sequence ID" value="CAP43354.1"/>
    <property type="molecule type" value="Genomic_DNA"/>
</dbReference>
<evidence type="ECO:0000256" key="2">
    <source>
        <dbReference type="ARBA" id="ARBA00023002"/>
    </source>
</evidence>
<dbReference type="InterPro" id="IPR036291">
    <property type="entry name" value="NAD(P)-bd_dom_sf"/>
</dbReference>
<evidence type="ECO:0000313" key="3">
    <source>
        <dbReference type="EMBL" id="CAP43354.1"/>
    </source>
</evidence>
<dbReference type="GO" id="GO:0016491">
    <property type="term" value="F:oxidoreductase activity"/>
    <property type="evidence" value="ECO:0007669"/>
    <property type="project" value="UniProtKB-KW"/>
</dbReference>
<dbReference type="PRINTS" id="PR00081">
    <property type="entry name" value="GDHRDH"/>
</dbReference>
<dbReference type="Proteomes" id="UP000001225">
    <property type="component" value="Chromosome"/>
</dbReference>
<gene>
    <name evidence="3" type="ordered locus">Bpet3012</name>
</gene>
<dbReference type="eggNOG" id="COG1028">
    <property type="taxonomic scope" value="Bacteria"/>
</dbReference>
<dbReference type="SUPFAM" id="SSF51735">
    <property type="entry name" value="NAD(P)-binding Rossmann-fold domains"/>
    <property type="match status" value="1"/>
</dbReference>
<dbReference type="KEGG" id="bpt:Bpet3012"/>
<dbReference type="Gene3D" id="3.40.50.720">
    <property type="entry name" value="NAD(P)-binding Rossmann-like Domain"/>
    <property type="match status" value="1"/>
</dbReference>
<dbReference type="STRING" id="94624.Bpet3012"/>